<keyword evidence="9" id="KW-0808">Transferase</keyword>
<dbReference type="Gene3D" id="1.10.510.10">
    <property type="entry name" value="Transferase(Phosphotransferase) domain 1"/>
    <property type="match status" value="1"/>
</dbReference>
<evidence type="ECO:0000256" key="2">
    <source>
        <dbReference type="ARBA" id="ARBA00022614"/>
    </source>
</evidence>
<dbReference type="InterPro" id="IPR051809">
    <property type="entry name" value="Plant_receptor-like_S/T_kinase"/>
</dbReference>
<dbReference type="PANTHER" id="PTHR27008">
    <property type="entry name" value="OS04G0122200 PROTEIN"/>
    <property type="match status" value="1"/>
</dbReference>
<evidence type="ECO:0000256" key="6">
    <source>
        <dbReference type="ARBA" id="ARBA00023136"/>
    </source>
</evidence>
<gene>
    <name evidence="9" type="ORF">PanWU01x14_182180</name>
</gene>
<feature type="binding site" evidence="7">
    <location>
        <position position="26"/>
    </location>
    <ligand>
        <name>ATP</name>
        <dbReference type="ChEBI" id="CHEBI:30616"/>
    </ligand>
</feature>
<dbReference type="InterPro" id="IPR011009">
    <property type="entry name" value="Kinase-like_dom_sf"/>
</dbReference>
<dbReference type="InterPro" id="IPR000719">
    <property type="entry name" value="Prot_kinase_dom"/>
</dbReference>
<keyword evidence="6" id="KW-0472">Membrane</keyword>
<sequence>MLIGTGSFGSVYKGILDQDENPIAVKVLNLQLKRASKSFIAESNALRNIKHQNLVKTFTCSSSMDYNGNDFKALVLEYMSNGSPEKWLHLITDGESNSISSILIQRLNVATGVASAVHYIHDHCDRTITHFDLKPSKVLDNEMIAHVFRLGKADVKHQCFFQKPL</sequence>
<dbReference type="GO" id="GO:0016020">
    <property type="term" value="C:membrane"/>
    <property type="evidence" value="ECO:0007669"/>
    <property type="project" value="UniProtKB-SubCell"/>
</dbReference>
<keyword evidence="9" id="KW-0418">Kinase</keyword>
<evidence type="ECO:0000313" key="9">
    <source>
        <dbReference type="EMBL" id="PON56206.1"/>
    </source>
</evidence>
<evidence type="ECO:0000256" key="4">
    <source>
        <dbReference type="ARBA" id="ARBA00022737"/>
    </source>
</evidence>
<dbReference type="InterPro" id="IPR017441">
    <property type="entry name" value="Protein_kinase_ATP_BS"/>
</dbReference>
<evidence type="ECO:0000256" key="7">
    <source>
        <dbReference type="PROSITE-ProRule" id="PRU10141"/>
    </source>
</evidence>
<keyword evidence="3" id="KW-0812">Transmembrane</keyword>
<reference evidence="10" key="1">
    <citation type="submission" date="2016-06" db="EMBL/GenBank/DDBJ databases">
        <title>Parallel loss of symbiosis genes in relatives of nitrogen-fixing non-legume Parasponia.</title>
        <authorList>
            <person name="Van Velzen R."/>
            <person name="Holmer R."/>
            <person name="Bu F."/>
            <person name="Rutten L."/>
            <person name="Van Zeijl A."/>
            <person name="Liu W."/>
            <person name="Santuari L."/>
            <person name="Cao Q."/>
            <person name="Sharma T."/>
            <person name="Shen D."/>
            <person name="Roswanjaya Y."/>
            <person name="Wardhani T."/>
            <person name="Kalhor M.S."/>
            <person name="Jansen J."/>
            <person name="Van den Hoogen J."/>
            <person name="Gungor B."/>
            <person name="Hartog M."/>
            <person name="Hontelez J."/>
            <person name="Verver J."/>
            <person name="Yang W.-C."/>
            <person name="Schijlen E."/>
            <person name="Repin R."/>
            <person name="Schilthuizen M."/>
            <person name="Schranz E."/>
            <person name="Heidstra R."/>
            <person name="Miyata K."/>
            <person name="Fedorova E."/>
            <person name="Kohlen W."/>
            <person name="Bisseling T."/>
            <person name="Smit S."/>
            <person name="Geurts R."/>
        </authorList>
    </citation>
    <scope>NUCLEOTIDE SEQUENCE [LARGE SCALE GENOMIC DNA]</scope>
    <source>
        <strain evidence="10">cv. WU1-14</strain>
    </source>
</reference>
<keyword evidence="7" id="KW-0067">ATP-binding</keyword>
<dbReference type="PANTHER" id="PTHR27008:SF592">
    <property type="entry name" value="LEUCINE-RICH REPEAT RECEPTOR-LIKE PROTEIN KINASE FAMILY PROTEIN-RELATED"/>
    <property type="match status" value="1"/>
</dbReference>
<feature type="domain" description="Protein kinase" evidence="8">
    <location>
        <begin position="1"/>
        <end position="165"/>
    </location>
</feature>
<evidence type="ECO:0000313" key="10">
    <source>
        <dbReference type="Proteomes" id="UP000237105"/>
    </source>
</evidence>
<keyword evidence="5" id="KW-1133">Transmembrane helix</keyword>
<accession>A0A2P5C585</accession>
<dbReference type="PROSITE" id="PS00107">
    <property type="entry name" value="PROTEIN_KINASE_ATP"/>
    <property type="match status" value="1"/>
</dbReference>
<dbReference type="Proteomes" id="UP000237105">
    <property type="component" value="Unassembled WGS sequence"/>
</dbReference>
<comment type="caution">
    <text evidence="9">The sequence shown here is derived from an EMBL/GenBank/DDBJ whole genome shotgun (WGS) entry which is preliminary data.</text>
</comment>
<keyword evidence="2" id="KW-0433">Leucine-rich repeat</keyword>
<name>A0A2P5C585_PARAD</name>
<dbReference type="GO" id="GO:0005524">
    <property type="term" value="F:ATP binding"/>
    <property type="evidence" value="ECO:0007669"/>
    <property type="project" value="UniProtKB-UniRule"/>
</dbReference>
<dbReference type="SUPFAM" id="SSF56112">
    <property type="entry name" value="Protein kinase-like (PK-like)"/>
    <property type="match status" value="1"/>
</dbReference>
<keyword evidence="7" id="KW-0547">Nucleotide-binding</keyword>
<proteinExistence type="predicted"/>
<protein>
    <submittedName>
        <fullName evidence="9">Tyrosine-protein kinase</fullName>
    </submittedName>
</protein>
<dbReference type="PROSITE" id="PS50011">
    <property type="entry name" value="PROTEIN_KINASE_DOM"/>
    <property type="match status" value="1"/>
</dbReference>
<dbReference type="Pfam" id="PF00069">
    <property type="entry name" value="Pkinase"/>
    <property type="match status" value="1"/>
</dbReference>
<evidence type="ECO:0000259" key="8">
    <source>
        <dbReference type="PROSITE" id="PS50011"/>
    </source>
</evidence>
<dbReference type="EMBL" id="JXTB01000173">
    <property type="protein sequence ID" value="PON56206.1"/>
    <property type="molecule type" value="Genomic_DNA"/>
</dbReference>
<organism evidence="9 10">
    <name type="scientific">Parasponia andersonii</name>
    <name type="common">Sponia andersonii</name>
    <dbReference type="NCBI Taxonomy" id="3476"/>
    <lineage>
        <taxon>Eukaryota</taxon>
        <taxon>Viridiplantae</taxon>
        <taxon>Streptophyta</taxon>
        <taxon>Embryophyta</taxon>
        <taxon>Tracheophyta</taxon>
        <taxon>Spermatophyta</taxon>
        <taxon>Magnoliopsida</taxon>
        <taxon>eudicotyledons</taxon>
        <taxon>Gunneridae</taxon>
        <taxon>Pentapetalae</taxon>
        <taxon>rosids</taxon>
        <taxon>fabids</taxon>
        <taxon>Rosales</taxon>
        <taxon>Cannabaceae</taxon>
        <taxon>Parasponia</taxon>
    </lineage>
</organism>
<dbReference type="OrthoDB" id="1160503at2759"/>
<evidence type="ECO:0000256" key="5">
    <source>
        <dbReference type="ARBA" id="ARBA00022989"/>
    </source>
</evidence>
<dbReference type="AlphaFoldDB" id="A0A2P5C585"/>
<comment type="subcellular location">
    <subcellularLocation>
        <location evidence="1">Membrane</location>
    </subcellularLocation>
</comment>
<dbReference type="GO" id="GO:0004672">
    <property type="term" value="F:protein kinase activity"/>
    <property type="evidence" value="ECO:0007669"/>
    <property type="project" value="InterPro"/>
</dbReference>
<evidence type="ECO:0000256" key="1">
    <source>
        <dbReference type="ARBA" id="ARBA00004370"/>
    </source>
</evidence>
<keyword evidence="10" id="KW-1185">Reference proteome</keyword>
<evidence type="ECO:0000256" key="3">
    <source>
        <dbReference type="ARBA" id="ARBA00022692"/>
    </source>
</evidence>
<keyword evidence="4" id="KW-0677">Repeat</keyword>